<sequence length="318" mass="32978">MNRIVLLVVTAVAGVVLSLFYGQSGKHDHREQRADHSWTSGQEGGRVLDSRTSWQNLPSVIHPGSFGMGRDSQGGKSGEGHELNTRSTIYVDGTGSPVGDPQGEGNMFGLLGPLISGAGQSLALARKASGQKGVAPGPTVPAGTILRGRVMRRFDGPSGGAPIFVLIPPQTAGPIPIAHSLKIMGYPVGLSPENRLMMRFMRVIYGNGLEAQMTGYAMQGGREGVPVDVSRHPGSQFAGSVAQNTLMMGGNAIGYMGYGNAGIGSDLAMQEAGAVVGSSQSVMPVPNQQTTYTLSAGAPVSIMIIHGFPPSVSQSDPK</sequence>
<gene>
    <name evidence="2" type="ordered locus">LFE_1084</name>
</gene>
<keyword evidence="3" id="KW-1185">Reference proteome</keyword>
<protein>
    <recommendedName>
        <fullName evidence="4">Conjugation TrbI family protein</fullName>
    </recommendedName>
</protein>
<proteinExistence type="predicted"/>
<dbReference type="OrthoDB" id="9889092at2"/>
<feature type="compositionally biased region" description="Basic and acidic residues" evidence="1">
    <location>
        <begin position="26"/>
        <end position="36"/>
    </location>
</feature>
<feature type="region of interest" description="Disordered" evidence="1">
    <location>
        <begin position="60"/>
        <end position="82"/>
    </location>
</feature>
<dbReference type="HOGENOM" id="CLU_857367_0_0_0"/>
<dbReference type="EMBL" id="AP012342">
    <property type="protein sequence ID" value="BAM06777.1"/>
    <property type="molecule type" value="Genomic_DNA"/>
</dbReference>
<evidence type="ECO:0000256" key="1">
    <source>
        <dbReference type="SAM" id="MobiDB-lite"/>
    </source>
</evidence>
<accession>I0INC8</accession>
<evidence type="ECO:0000313" key="3">
    <source>
        <dbReference type="Proteomes" id="UP000007382"/>
    </source>
</evidence>
<dbReference type="AlphaFoldDB" id="I0INC8"/>
<evidence type="ECO:0008006" key="4">
    <source>
        <dbReference type="Google" id="ProtNLM"/>
    </source>
</evidence>
<evidence type="ECO:0000313" key="2">
    <source>
        <dbReference type="EMBL" id="BAM06777.1"/>
    </source>
</evidence>
<name>I0INC8_LEPFC</name>
<dbReference type="PATRIC" id="fig|1162668.3.peg.1255"/>
<reference evidence="2 3" key="1">
    <citation type="journal article" date="2012" name="J. Bacteriol.">
        <title>Complete Genome Sequence of Leptospirillum ferrooxidans Strain C2-3, Isolated from a Fresh Volcanic Ash Deposit on the Island of Miyake, Japan.</title>
        <authorList>
            <person name="Fujimura R."/>
            <person name="Sato Y."/>
            <person name="Nishizawa T."/>
            <person name="Oshima K."/>
            <person name="Kim S.-W."/>
            <person name="Hattori M."/>
            <person name="Kamijo T."/>
            <person name="Ohta H."/>
        </authorList>
    </citation>
    <scope>NUCLEOTIDE SEQUENCE [LARGE SCALE GENOMIC DNA]</scope>
    <source>
        <strain evidence="2 3">C2-3</strain>
    </source>
</reference>
<reference evidence="3" key="2">
    <citation type="submission" date="2012-03" db="EMBL/GenBank/DDBJ databases">
        <title>The complete genome sequence of the pioneer microbe on fresh volcanic deposit, Leptospirillum ferrooxidans strain C2-3.</title>
        <authorList>
            <person name="Fujimura R."/>
            <person name="Sato Y."/>
            <person name="Nishizawa T."/>
            <person name="Nanba K."/>
            <person name="Oshima K."/>
            <person name="Hattori M."/>
            <person name="Kamijo T."/>
            <person name="Ohta H."/>
        </authorList>
    </citation>
    <scope>NUCLEOTIDE SEQUENCE [LARGE SCALE GENOMIC DNA]</scope>
    <source>
        <strain evidence="3">C2-3</strain>
    </source>
</reference>
<dbReference type="Proteomes" id="UP000007382">
    <property type="component" value="Chromosome"/>
</dbReference>
<dbReference type="KEGG" id="lfc:LFE_1084"/>
<dbReference type="STRING" id="1162668.LFE_1084"/>
<feature type="region of interest" description="Disordered" evidence="1">
    <location>
        <begin position="26"/>
        <end position="46"/>
    </location>
</feature>
<organism evidence="2 3">
    <name type="scientific">Leptospirillum ferrooxidans (strain C2-3)</name>
    <dbReference type="NCBI Taxonomy" id="1162668"/>
    <lineage>
        <taxon>Bacteria</taxon>
        <taxon>Pseudomonadati</taxon>
        <taxon>Nitrospirota</taxon>
        <taxon>Nitrospiria</taxon>
        <taxon>Nitrospirales</taxon>
        <taxon>Nitrospiraceae</taxon>
        <taxon>Leptospirillum</taxon>
    </lineage>
</organism>
<dbReference type="RefSeq" id="WP_014449267.1">
    <property type="nucleotide sequence ID" value="NC_017094.1"/>
</dbReference>